<dbReference type="InterPro" id="IPR055772">
    <property type="entry name" value="DUF7348"/>
</dbReference>
<evidence type="ECO:0000313" key="4">
    <source>
        <dbReference type="EMBL" id="MFC6904313.1"/>
    </source>
</evidence>
<evidence type="ECO:0000259" key="2">
    <source>
        <dbReference type="Pfam" id="PF18069"/>
    </source>
</evidence>
<feature type="domain" description="DUF7348" evidence="3">
    <location>
        <begin position="3"/>
        <end position="70"/>
    </location>
</feature>
<proteinExistence type="predicted"/>
<dbReference type="Pfam" id="PF18009">
    <property type="entry name" value="Fer4_23"/>
    <property type="match status" value="1"/>
</dbReference>
<comment type="caution">
    <text evidence="4">The sequence shown here is derived from an EMBL/GenBank/DDBJ whole genome shotgun (WGS) entry which is preliminary data.</text>
</comment>
<evidence type="ECO:0000259" key="3">
    <source>
        <dbReference type="Pfam" id="PF24039"/>
    </source>
</evidence>
<dbReference type="InterPro" id="IPR041181">
    <property type="entry name" value="DR2241_middle"/>
</dbReference>
<evidence type="ECO:0000313" key="5">
    <source>
        <dbReference type="Proteomes" id="UP001596312"/>
    </source>
</evidence>
<dbReference type="EMBL" id="JBHSXQ010000001">
    <property type="protein sequence ID" value="MFC6904313.1"/>
    <property type="molecule type" value="Genomic_DNA"/>
</dbReference>
<organism evidence="4 5">
    <name type="scientific">Halalkalicoccus tibetensis</name>
    <dbReference type="NCBI Taxonomy" id="175632"/>
    <lineage>
        <taxon>Archaea</taxon>
        <taxon>Methanobacteriati</taxon>
        <taxon>Methanobacteriota</taxon>
        <taxon>Stenosarchaea group</taxon>
        <taxon>Halobacteria</taxon>
        <taxon>Halobacteriales</taxon>
        <taxon>Halococcaceae</taxon>
        <taxon>Halalkalicoccus</taxon>
    </lineage>
</organism>
<dbReference type="RefSeq" id="WP_340602822.1">
    <property type="nucleotide sequence ID" value="NZ_JBBMXV010000001.1"/>
</dbReference>
<dbReference type="Proteomes" id="UP001596312">
    <property type="component" value="Unassembled WGS sequence"/>
</dbReference>
<name>A0ABD5UYS7_9EURY</name>
<feature type="domain" description="DR2241 stabilising" evidence="2">
    <location>
        <begin position="90"/>
        <end position="198"/>
    </location>
</feature>
<feature type="domain" description="DR2241 4Fe-4S iron-sulfur cluster binding" evidence="1">
    <location>
        <begin position="199"/>
        <end position="280"/>
    </location>
</feature>
<dbReference type="Pfam" id="PF18069">
    <property type="entry name" value="DR2241"/>
    <property type="match status" value="1"/>
</dbReference>
<sequence>MNAPQLDALVASAPEGIEFDGLSVAASGEESYTVGIDGGSREVDEAGLREFAEENPWFVSNWYYWTRVVGDANARYDFLRWVEGADGRSVEERYEALSTGTGRTWGQLHVVASLGGDGERRYALRHVDDADASDLETYEDPLAARELVKHDDRGRYRPLSTAPTLPTGWEYPDLDGRDLVRTVDFIYPATVANWHREREGELDVSHFRETAERQSGIYEIVEGLSVEELEAAAEACCVDSQCLRRRMWDEDDETELDVPRGDGEFPCREPCSVFITAARKFVTLGREDTQTYEFELTPTEKEQVEEIVDAVAEGRTDEIREADLNEGANRYRARYLRARRMDEEGLSGTPTYPEDQEL</sequence>
<dbReference type="AlphaFoldDB" id="A0ABD5UYS7"/>
<accession>A0ABD5UYS7</accession>
<keyword evidence="5" id="KW-1185">Reference proteome</keyword>
<dbReference type="Gene3D" id="3.30.1360.190">
    <property type="match status" value="1"/>
</dbReference>
<protein>
    <submittedName>
        <fullName evidence="4">DR2241 family protein</fullName>
    </submittedName>
</protein>
<evidence type="ECO:0000259" key="1">
    <source>
        <dbReference type="Pfam" id="PF18009"/>
    </source>
</evidence>
<dbReference type="Gene3D" id="3.30.70.2320">
    <property type="match status" value="1"/>
</dbReference>
<reference evidence="4 5" key="1">
    <citation type="journal article" date="2019" name="Int. J. Syst. Evol. Microbiol.">
        <title>The Global Catalogue of Microorganisms (GCM) 10K type strain sequencing project: providing services to taxonomists for standard genome sequencing and annotation.</title>
        <authorList>
            <consortium name="The Broad Institute Genomics Platform"/>
            <consortium name="The Broad Institute Genome Sequencing Center for Infectious Disease"/>
            <person name="Wu L."/>
            <person name="Ma J."/>
        </authorList>
    </citation>
    <scope>NUCLEOTIDE SEQUENCE [LARGE SCALE GENOMIC DNA]</scope>
    <source>
        <strain evidence="4 5">CGMCC 1.3240</strain>
    </source>
</reference>
<dbReference type="Pfam" id="PF24039">
    <property type="entry name" value="DUF7348"/>
    <property type="match status" value="1"/>
</dbReference>
<dbReference type="InterPro" id="IPR041346">
    <property type="entry name" value="DR2241_Fer4"/>
</dbReference>
<gene>
    <name evidence="4" type="ORF">ACFQGH_03780</name>
</gene>